<dbReference type="HOGENOM" id="CLU_627702_0_0_1"/>
<proteinExistence type="predicted"/>
<evidence type="ECO:0000256" key="2">
    <source>
        <dbReference type="SAM" id="MobiDB-lite"/>
    </source>
</evidence>
<evidence type="ECO:0000313" key="4">
    <source>
        <dbReference type="EnsemblProtists" id="EKX47534"/>
    </source>
</evidence>
<dbReference type="Proteomes" id="UP000011087">
    <property type="component" value="Unassembled WGS sequence"/>
</dbReference>
<accession>L1JHC0</accession>
<feature type="compositionally biased region" description="Basic and acidic residues" evidence="2">
    <location>
        <begin position="233"/>
        <end position="242"/>
    </location>
</feature>
<evidence type="ECO:0000313" key="5">
    <source>
        <dbReference type="Proteomes" id="UP000011087"/>
    </source>
</evidence>
<keyword evidence="5" id="KW-1185">Reference proteome</keyword>
<reference evidence="4" key="3">
    <citation type="submission" date="2016-03" db="UniProtKB">
        <authorList>
            <consortium name="EnsemblProtists"/>
        </authorList>
    </citation>
    <scope>IDENTIFICATION</scope>
</reference>
<reference evidence="5" key="2">
    <citation type="submission" date="2012-11" db="EMBL/GenBank/DDBJ databases">
        <authorList>
            <person name="Kuo A."/>
            <person name="Curtis B.A."/>
            <person name="Tanifuji G."/>
            <person name="Burki F."/>
            <person name="Gruber A."/>
            <person name="Irimia M."/>
            <person name="Maruyama S."/>
            <person name="Arias M.C."/>
            <person name="Ball S.G."/>
            <person name="Gile G.H."/>
            <person name="Hirakawa Y."/>
            <person name="Hopkins J.F."/>
            <person name="Rensing S.A."/>
            <person name="Schmutz J."/>
            <person name="Symeonidi A."/>
            <person name="Elias M."/>
            <person name="Eveleigh R.J."/>
            <person name="Herman E.K."/>
            <person name="Klute M.J."/>
            <person name="Nakayama T."/>
            <person name="Obornik M."/>
            <person name="Reyes-Prieto A."/>
            <person name="Armbrust E.V."/>
            <person name="Aves S.J."/>
            <person name="Beiko R.G."/>
            <person name="Coutinho P."/>
            <person name="Dacks J.B."/>
            <person name="Durnford D.G."/>
            <person name="Fast N.M."/>
            <person name="Green B.R."/>
            <person name="Grisdale C."/>
            <person name="Hempe F."/>
            <person name="Henrissat B."/>
            <person name="Hoppner M.P."/>
            <person name="Ishida K.-I."/>
            <person name="Kim E."/>
            <person name="Koreny L."/>
            <person name="Kroth P.G."/>
            <person name="Liu Y."/>
            <person name="Malik S.-B."/>
            <person name="Maier U.G."/>
            <person name="McRose D."/>
            <person name="Mock T."/>
            <person name="Neilson J.A."/>
            <person name="Onodera N.T."/>
            <person name="Poole A.M."/>
            <person name="Pritham E.J."/>
            <person name="Richards T.A."/>
            <person name="Rocap G."/>
            <person name="Roy S.W."/>
            <person name="Sarai C."/>
            <person name="Schaack S."/>
            <person name="Shirato S."/>
            <person name="Slamovits C.H."/>
            <person name="Spencer D.F."/>
            <person name="Suzuki S."/>
            <person name="Worden A.Z."/>
            <person name="Zauner S."/>
            <person name="Barry K."/>
            <person name="Bell C."/>
            <person name="Bharti A.K."/>
            <person name="Crow J.A."/>
            <person name="Grimwood J."/>
            <person name="Kramer R."/>
            <person name="Lindquist E."/>
            <person name="Lucas S."/>
            <person name="Salamov A."/>
            <person name="McFadden G.I."/>
            <person name="Lane C.E."/>
            <person name="Keeling P.J."/>
            <person name="Gray M.W."/>
            <person name="Grigoriev I.V."/>
            <person name="Archibald J.M."/>
        </authorList>
    </citation>
    <scope>NUCLEOTIDE SEQUENCE</scope>
    <source>
        <strain evidence="5">CCMP2712</strain>
    </source>
</reference>
<dbReference type="KEGG" id="gtt:GUITHDRAFT_137317"/>
<dbReference type="EnsemblProtists" id="EKX47534">
    <property type="protein sequence ID" value="EKX47534"/>
    <property type="gene ID" value="GUITHDRAFT_137317"/>
</dbReference>
<evidence type="ECO:0000313" key="3">
    <source>
        <dbReference type="EMBL" id="EKX47534.1"/>
    </source>
</evidence>
<feature type="coiled-coil region" evidence="1">
    <location>
        <begin position="191"/>
        <end position="218"/>
    </location>
</feature>
<sequence>MPDLAGWRQGAAMLSGGLTVVMMVVAVMRRETGGGHGSKADVLMMSAFRPVGYGIDAKTAVYDDEDISSDIFGAKKEVHDKETSNRSNRNTIPQNILARFAEDRAAFDTSHPSKKTSMLIKVLKIFSEIYMTGQGMQSKQSTAQKDDESGVQHVISALQDHVDHMARSKSAGSPQSDNYLLDLQKELVDVKEGEDKKIQLLSKAVKSLEKEVEVLSSRGMSTAPVLYVPSGSSKERNGKLSDEGAQEGQSGDDMAQGRRAQQSEKSEEEYKRMQQQYVMEHQQQSLLPPKPELSSSFLILVNMLFLSSDPQQERAEQCLPPSCFCLDEAKRPNVVQSPDGSLSLSRVDGEGEEQGCVFLQALGRVGHRLQLQAEDGGRHNTWKNFGQVMTGCLRKPTGAIKERTEKRSSVGGGGDGGGQERTGQDRAGQGRAGQERD</sequence>
<dbReference type="PaxDb" id="55529-EKX47534"/>
<feature type="compositionally biased region" description="Gly residues" evidence="2">
    <location>
        <begin position="410"/>
        <end position="420"/>
    </location>
</feature>
<dbReference type="RefSeq" id="XP_005834514.1">
    <property type="nucleotide sequence ID" value="XM_005834457.1"/>
</dbReference>
<feature type="compositionally biased region" description="Basic and acidic residues" evidence="2">
    <location>
        <begin position="261"/>
        <end position="272"/>
    </location>
</feature>
<dbReference type="AlphaFoldDB" id="L1JHC0"/>
<name>L1JHC0_GUITC</name>
<dbReference type="EMBL" id="JH992989">
    <property type="protein sequence ID" value="EKX47534.1"/>
    <property type="molecule type" value="Genomic_DNA"/>
</dbReference>
<organism evidence="3">
    <name type="scientific">Guillardia theta (strain CCMP2712)</name>
    <name type="common">Cryptophyte</name>
    <dbReference type="NCBI Taxonomy" id="905079"/>
    <lineage>
        <taxon>Eukaryota</taxon>
        <taxon>Cryptophyceae</taxon>
        <taxon>Pyrenomonadales</taxon>
        <taxon>Geminigeraceae</taxon>
        <taxon>Guillardia</taxon>
    </lineage>
</organism>
<evidence type="ECO:0000256" key="1">
    <source>
        <dbReference type="SAM" id="Coils"/>
    </source>
</evidence>
<dbReference type="GeneID" id="17304375"/>
<keyword evidence="1" id="KW-0175">Coiled coil</keyword>
<feature type="region of interest" description="Disordered" evidence="2">
    <location>
        <begin position="395"/>
        <end position="437"/>
    </location>
</feature>
<feature type="region of interest" description="Disordered" evidence="2">
    <location>
        <begin position="223"/>
        <end position="272"/>
    </location>
</feature>
<gene>
    <name evidence="3" type="ORF">GUITHDRAFT_137317</name>
</gene>
<reference evidence="3 5" key="1">
    <citation type="journal article" date="2012" name="Nature">
        <title>Algal genomes reveal evolutionary mosaicism and the fate of nucleomorphs.</title>
        <authorList>
            <consortium name="DOE Joint Genome Institute"/>
            <person name="Curtis B.A."/>
            <person name="Tanifuji G."/>
            <person name="Burki F."/>
            <person name="Gruber A."/>
            <person name="Irimia M."/>
            <person name="Maruyama S."/>
            <person name="Arias M.C."/>
            <person name="Ball S.G."/>
            <person name="Gile G.H."/>
            <person name="Hirakawa Y."/>
            <person name="Hopkins J.F."/>
            <person name="Kuo A."/>
            <person name="Rensing S.A."/>
            <person name="Schmutz J."/>
            <person name="Symeonidi A."/>
            <person name="Elias M."/>
            <person name="Eveleigh R.J."/>
            <person name="Herman E.K."/>
            <person name="Klute M.J."/>
            <person name="Nakayama T."/>
            <person name="Obornik M."/>
            <person name="Reyes-Prieto A."/>
            <person name="Armbrust E.V."/>
            <person name="Aves S.J."/>
            <person name="Beiko R.G."/>
            <person name="Coutinho P."/>
            <person name="Dacks J.B."/>
            <person name="Durnford D.G."/>
            <person name="Fast N.M."/>
            <person name="Green B.R."/>
            <person name="Grisdale C.J."/>
            <person name="Hempel F."/>
            <person name="Henrissat B."/>
            <person name="Hoppner M.P."/>
            <person name="Ishida K."/>
            <person name="Kim E."/>
            <person name="Koreny L."/>
            <person name="Kroth P.G."/>
            <person name="Liu Y."/>
            <person name="Malik S.B."/>
            <person name="Maier U.G."/>
            <person name="McRose D."/>
            <person name="Mock T."/>
            <person name="Neilson J.A."/>
            <person name="Onodera N.T."/>
            <person name="Poole A.M."/>
            <person name="Pritham E.J."/>
            <person name="Richards T.A."/>
            <person name="Rocap G."/>
            <person name="Roy S.W."/>
            <person name="Sarai C."/>
            <person name="Schaack S."/>
            <person name="Shirato S."/>
            <person name="Slamovits C.H."/>
            <person name="Spencer D.F."/>
            <person name="Suzuki S."/>
            <person name="Worden A.Z."/>
            <person name="Zauner S."/>
            <person name="Barry K."/>
            <person name="Bell C."/>
            <person name="Bharti A.K."/>
            <person name="Crow J.A."/>
            <person name="Grimwood J."/>
            <person name="Kramer R."/>
            <person name="Lindquist E."/>
            <person name="Lucas S."/>
            <person name="Salamov A."/>
            <person name="McFadden G.I."/>
            <person name="Lane C.E."/>
            <person name="Keeling P.J."/>
            <person name="Gray M.W."/>
            <person name="Grigoriev I.V."/>
            <person name="Archibald J.M."/>
        </authorList>
    </citation>
    <scope>NUCLEOTIDE SEQUENCE</scope>
    <source>
        <strain evidence="3 5">CCMP2712</strain>
    </source>
</reference>
<protein>
    <submittedName>
        <fullName evidence="3 4">Uncharacterized protein</fullName>
    </submittedName>
</protein>